<dbReference type="InterPro" id="IPR020508">
    <property type="entry name" value="SecM_small"/>
</dbReference>
<dbReference type="NCBIfam" id="NF038363">
    <property type="entry name" value="SecM_small"/>
    <property type="match status" value="1"/>
</dbReference>
<protein>
    <submittedName>
        <fullName evidence="1">Protein of uncharacterized function (DUF2547)</fullName>
    </submittedName>
</protein>
<name>A0AAX3FIF9_ACTEU</name>
<dbReference type="AlphaFoldDB" id="A0AAX3FIF9"/>
<gene>
    <name evidence="1" type="ORF">NCTC8529_00407</name>
</gene>
<organism evidence="1 2">
    <name type="scientific">Actinobacillus equuli</name>
    <dbReference type="NCBI Taxonomy" id="718"/>
    <lineage>
        <taxon>Bacteria</taxon>
        <taxon>Pseudomonadati</taxon>
        <taxon>Pseudomonadota</taxon>
        <taxon>Gammaproteobacteria</taxon>
        <taxon>Pasteurellales</taxon>
        <taxon>Pasteurellaceae</taxon>
        <taxon>Actinobacillus</taxon>
    </lineage>
</organism>
<dbReference type="EMBL" id="LR134310">
    <property type="protein sequence ID" value="VEE89680.1"/>
    <property type="molecule type" value="Genomic_DNA"/>
</dbReference>
<sequence>MLMSLFKHFHKTPFWSQLVFGLVAIFALPEIHSIVKSESEQETVINQHFSPCVVCSDEQEPQSLFIAELKQVLVEIPTQAVVFCEFFTKSYRFDGDDNHPIRAGPIV</sequence>
<accession>A0AAX3FIF9</accession>
<dbReference type="Pfam" id="PF10818">
    <property type="entry name" value="SecM_small"/>
    <property type="match status" value="1"/>
</dbReference>
<reference evidence="1 2" key="1">
    <citation type="submission" date="2018-12" db="EMBL/GenBank/DDBJ databases">
        <authorList>
            <consortium name="Pathogen Informatics"/>
        </authorList>
    </citation>
    <scope>NUCLEOTIDE SEQUENCE [LARGE SCALE GENOMIC DNA]</scope>
    <source>
        <strain evidence="1 2">NCTC8529</strain>
    </source>
</reference>
<evidence type="ECO:0000313" key="2">
    <source>
        <dbReference type="Proteomes" id="UP000268529"/>
    </source>
</evidence>
<proteinExistence type="predicted"/>
<evidence type="ECO:0000313" key="1">
    <source>
        <dbReference type="EMBL" id="VEE89680.1"/>
    </source>
</evidence>
<dbReference type="Proteomes" id="UP000268529">
    <property type="component" value="Chromosome"/>
</dbReference>